<dbReference type="Proteomes" id="UP000268553">
    <property type="component" value="Unassembled WGS sequence"/>
</dbReference>
<reference evidence="1 2" key="1">
    <citation type="submission" date="2018-12" db="EMBL/GenBank/DDBJ databases">
        <authorList>
            <person name="Kim S.-J."/>
            <person name="Jung G.-Y."/>
        </authorList>
    </citation>
    <scope>NUCLEOTIDE SEQUENCE [LARGE SCALE GENOMIC DNA]</scope>
    <source>
        <strain evidence="1 2">03SU3-P</strain>
    </source>
</reference>
<dbReference type="EMBL" id="RWJI01000001">
    <property type="protein sequence ID" value="RRQ52711.1"/>
    <property type="molecule type" value="Genomic_DNA"/>
</dbReference>
<gene>
    <name evidence="1" type="ORF">D7D48_07770</name>
</gene>
<evidence type="ECO:0000313" key="2">
    <source>
        <dbReference type="Proteomes" id="UP000268553"/>
    </source>
</evidence>
<dbReference type="OrthoDB" id="7282816at2"/>
<organism evidence="1 2">
    <name type="scientific">Sphingorhabdus wooponensis</name>
    <dbReference type="NCBI Taxonomy" id="940136"/>
    <lineage>
        <taxon>Bacteria</taxon>
        <taxon>Pseudomonadati</taxon>
        <taxon>Pseudomonadota</taxon>
        <taxon>Alphaproteobacteria</taxon>
        <taxon>Sphingomonadales</taxon>
        <taxon>Sphingomonadaceae</taxon>
        <taxon>Sphingorhabdus</taxon>
    </lineage>
</organism>
<dbReference type="AlphaFoldDB" id="A0A426RUX4"/>
<sequence length="137" mass="15352">MQTISDYEPEFTPVALDRVRHDGWTPERQRLFLIALAALGTVDSAAQAVGMSRISAYNLKKRADAGSFADEWDRALGFGRDMMFDYALERAIYGVTSIKMRLGGAFEFQTGPDDKHLMKVMRVPPPRRDAKARLPAS</sequence>
<accession>A0A426RUX4</accession>
<evidence type="ECO:0000313" key="1">
    <source>
        <dbReference type="EMBL" id="RRQ52711.1"/>
    </source>
</evidence>
<dbReference type="RefSeq" id="WP_125230725.1">
    <property type="nucleotide sequence ID" value="NZ_RWJI01000001.1"/>
</dbReference>
<comment type="caution">
    <text evidence="1">The sequence shown here is derived from an EMBL/GenBank/DDBJ whole genome shotgun (WGS) entry which is preliminary data.</text>
</comment>
<name>A0A426RUX4_9SPHN</name>
<evidence type="ECO:0008006" key="3">
    <source>
        <dbReference type="Google" id="ProtNLM"/>
    </source>
</evidence>
<protein>
    <recommendedName>
        <fullName evidence="3">LysR family transcriptional regulator</fullName>
    </recommendedName>
</protein>
<keyword evidence="2" id="KW-1185">Reference proteome</keyword>
<proteinExistence type="predicted"/>